<keyword evidence="7" id="KW-0449">Lipoprotein</keyword>
<keyword evidence="3" id="KW-0336">GPI-anchor</keyword>
<evidence type="ECO:0000256" key="4">
    <source>
        <dbReference type="ARBA" id="ARBA00022729"/>
    </source>
</evidence>
<organism evidence="11 12">
    <name type="scientific">Pseudogymnoascus verrucosus</name>
    <dbReference type="NCBI Taxonomy" id="342668"/>
    <lineage>
        <taxon>Eukaryota</taxon>
        <taxon>Fungi</taxon>
        <taxon>Dikarya</taxon>
        <taxon>Ascomycota</taxon>
        <taxon>Pezizomycotina</taxon>
        <taxon>Leotiomycetes</taxon>
        <taxon>Thelebolales</taxon>
        <taxon>Thelebolaceae</taxon>
        <taxon>Pseudogymnoascus</taxon>
    </lineage>
</organism>
<proteinExistence type="predicted"/>
<accession>A0A1B8GVD4</accession>
<evidence type="ECO:0000259" key="10">
    <source>
        <dbReference type="Pfam" id="PF20238"/>
    </source>
</evidence>
<name>A0A1B8GVD4_9PEZI</name>
<evidence type="ECO:0000256" key="5">
    <source>
        <dbReference type="ARBA" id="ARBA00023136"/>
    </source>
</evidence>
<keyword evidence="4 9" id="KW-0732">Signal</keyword>
<dbReference type="EMBL" id="KV460211">
    <property type="protein sequence ID" value="OBT99801.1"/>
    <property type="molecule type" value="Genomic_DNA"/>
</dbReference>
<dbReference type="Proteomes" id="UP000091956">
    <property type="component" value="Unassembled WGS sequence"/>
</dbReference>
<reference evidence="11 12" key="1">
    <citation type="submission" date="2016-03" db="EMBL/GenBank/DDBJ databases">
        <title>Comparative genomics of Pseudogymnoascus destructans, the fungus causing white-nose syndrome of bats.</title>
        <authorList>
            <person name="Palmer J.M."/>
            <person name="Drees K.P."/>
            <person name="Foster J.T."/>
            <person name="Lindner D.L."/>
        </authorList>
    </citation>
    <scope>NUCLEOTIDE SEQUENCE [LARGE SCALE GENOMIC DNA]</scope>
    <source>
        <strain evidence="11 12">UAMH 10579</strain>
    </source>
</reference>
<evidence type="ECO:0000313" key="12">
    <source>
        <dbReference type="Proteomes" id="UP000091956"/>
    </source>
</evidence>
<dbReference type="GeneID" id="28835604"/>
<comment type="subcellular location">
    <subcellularLocation>
        <location evidence="1">Cell membrane</location>
        <topology evidence="1">Lipid-anchor</topology>
        <topology evidence="1">GPI-anchor</topology>
    </subcellularLocation>
</comment>
<dbReference type="GO" id="GO:0005886">
    <property type="term" value="C:plasma membrane"/>
    <property type="evidence" value="ECO:0007669"/>
    <property type="project" value="UniProtKB-SubCell"/>
</dbReference>
<keyword evidence="2" id="KW-1003">Cell membrane</keyword>
<dbReference type="InterPro" id="IPR046530">
    <property type="entry name" value="BIM1-like_dom"/>
</dbReference>
<dbReference type="OrthoDB" id="2146436at2759"/>
<dbReference type="CDD" id="cd21176">
    <property type="entry name" value="LPMO_auxiliary-like"/>
    <property type="match status" value="1"/>
</dbReference>
<evidence type="ECO:0000313" key="11">
    <source>
        <dbReference type="EMBL" id="OBT99801.1"/>
    </source>
</evidence>
<dbReference type="InterPro" id="IPR046936">
    <property type="entry name" value="BIM1-like"/>
</dbReference>
<reference evidence="12" key="2">
    <citation type="journal article" date="2018" name="Nat. Commun.">
        <title>Extreme sensitivity to ultraviolet light in the fungal pathogen causing white-nose syndrome of bats.</title>
        <authorList>
            <person name="Palmer J.M."/>
            <person name="Drees K.P."/>
            <person name="Foster J.T."/>
            <person name="Lindner D.L."/>
        </authorList>
    </citation>
    <scope>NUCLEOTIDE SEQUENCE [LARGE SCALE GENOMIC DNA]</scope>
    <source>
        <strain evidence="12">UAMH 10579</strain>
    </source>
</reference>
<dbReference type="GO" id="GO:0098552">
    <property type="term" value="C:side of membrane"/>
    <property type="evidence" value="ECO:0007669"/>
    <property type="project" value="UniProtKB-KW"/>
</dbReference>
<gene>
    <name evidence="11" type="ORF">VE01_02218</name>
</gene>
<feature type="signal peptide" evidence="9">
    <location>
        <begin position="1"/>
        <end position="20"/>
    </location>
</feature>
<dbReference type="Pfam" id="PF20238">
    <property type="entry name" value="BIM1-like_dom"/>
    <property type="match status" value="1"/>
</dbReference>
<evidence type="ECO:0000256" key="6">
    <source>
        <dbReference type="ARBA" id="ARBA00023180"/>
    </source>
</evidence>
<sequence>MLNANVVLLGLAVGVAQVNGHFNLNYPTTLGFNDDTEGTGPCGGFEPSLVKTTDFHIGGDFIAVKTTHPKSNWYFRATTNATAGGGWVNILPEIEQTGLGAYCEQNLKLPDSFAGQKGFVQAVQHAADGDLFQCAPVNFVTGVAASIPSACTNATGLTATVVGGAASSGASTTGSSPSSTGGSEASSTSGSEASSTSGSDASKTSSAAAETSTGAASAIGGEVFGAFGAAAMSLAALFAMVL</sequence>
<dbReference type="PANTHER" id="PTHR34992">
    <property type="entry name" value="HYPHAL ANASTAMOSIS-7 PROTEIN"/>
    <property type="match status" value="1"/>
</dbReference>
<feature type="chain" id="PRO_5008609057" description="Copper acquisition factor BIM1-like domain-containing protein" evidence="9">
    <location>
        <begin position="21"/>
        <end position="242"/>
    </location>
</feature>
<dbReference type="RefSeq" id="XP_018133534.1">
    <property type="nucleotide sequence ID" value="XM_018271729.2"/>
</dbReference>
<keyword evidence="6" id="KW-0325">Glycoprotein</keyword>
<evidence type="ECO:0000256" key="8">
    <source>
        <dbReference type="SAM" id="MobiDB-lite"/>
    </source>
</evidence>
<evidence type="ECO:0000256" key="9">
    <source>
        <dbReference type="SAM" id="SignalP"/>
    </source>
</evidence>
<protein>
    <recommendedName>
        <fullName evidence="10">Copper acquisition factor BIM1-like domain-containing protein</fullName>
    </recommendedName>
</protein>
<evidence type="ECO:0000256" key="2">
    <source>
        <dbReference type="ARBA" id="ARBA00022475"/>
    </source>
</evidence>
<feature type="domain" description="Copper acquisition factor BIM1-like" evidence="10">
    <location>
        <begin position="19"/>
        <end position="156"/>
    </location>
</feature>
<evidence type="ECO:0000256" key="1">
    <source>
        <dbReference type="ARBA" id="ARBA00004609"/>
    </source>
</evidence>
<evidence type="ECO:0000256" key="3">
    <source>
        <dbReference type="ARBA" id="ARBA00022622"/>
    </source>
</evidence>
<keyword evidence="5" id="KW-0472">Membrane</keyword>
<keyword evidence="12" id="KW-1185">Reference proteome</keyword>
<dbReference type="PANTHER" id="PTHR34992:SF1">
    <property type="entry name" value="COPPER ACQUISITION FACTOR BIM1-LIKE DOMAIN-CONTAINING PROTEIN"/>
    <property type="match status" value="1"/>
</dbReference>
<dbReference type="AlphaFoldDB" id="A0A1B8GVD4"/>
<evidence type="ECO:0000256" key="7">
    <source>
        <dbReference type="ARBA" id="ARBA00023288"/>
    </source>
</evidence>
<feature type="region of interest" description="Disordered" evidence="8">
    <location>
        <begin position="168"/>
        <end position="205"/>
    </location>
</feature>